<dbReference type="RefSeq" id="WP_135573155.1">
    <property type="nucleotide sequence ID" value="NZ_RQGK01000015.1"/>
</dbReference>
<dbReference type="EMBL" id="RQGM01000062">
    <property type="protein sequence ID" value="TGL81147.1"/>
    <property type="molecule type" value="Genomic_DNA"/>
</dbReference>
<protein>
    <submittedName>
        <fullName evidence="1">Capsular biosynthesis protein</fullName>
    </submittedName>
</protein>
<accession>A0A6N4QZL5</accession>
<dbReference type="SUPFAM" id="SSF53756">
    <property type="entry name" value="UDP-Glycosyltransferase/glycogen phosphorylase"/>
    <property type="match status" value="1"/>
</dbReference>
<gene>
    <name evidence="1" type="ORF">EHQ83_14870</name>
</gene>
<evidence type="ECO:0000313" key="2">
    <source>
        <dbReference type="Proteomes" id="UP000297613"/>
    </source>
</evidence>
<reference evidence="1 2" key="1">
    <citation type="journal article" date="2019" name="PLoS Negl. Trop. Dis.">
        <title>Revisiting the worldwide diversity of Leptospira species in the environment.</title>
        <authorList>
            <person name="Vincent A.T."/>
            <person name="Schiettekatte O."/>
            <person name="Bourhy P."/>
            <person name="Veyrier F.J."/>
            <person name="Picardeau M."/>
        </authorList>
    </citation>
    <scope>NUCLEOTIDE SEQUENCE [LARGE SCALE GENOMIC DNA]</scope>
    <source>
        <strain evidence="1 2">201702445</strain>
    </source>
</reference>
<name>A0A6N4QZL5_9LEPT</name>
<evidence type="ECO:0000313" key="1">
    <source>
        <dbReference type="EMBL" id="TGL81147.1"/>
    </source>
</evidence>
<dbReference type="InterPro" id="IPR043148">
    <property type="entry name" value="TagF_C"/>
</dbReference>
<organism evidence="1 2">
    <name type="scientific">Leptospira yasudae</name>
    <dbReference type="NCBI Taxonomy" id="2202201"/>
    <lineage>
        <taxon>Bacteria</taxon>
        <taxon>Pseudomonadati</taxon>
        <taxon>Spirochaetota</taxon>
        <taxon>Spirochaetia</taxon>
        <taxon>Leptospirales</taxon>
        <taxon>Leptospiraceae</taxon>
        <taxon>Leptospira</taxon>
    </lineage>
</organism>
<dbReference type="Gene3D" id="3.40.50.12580">
    <property type="match status" value="1"/>
</dbReference>
<comment type="caution">
    <text evidence="1">The sequence shown here is derived from an EMBL/GenBank/DDBJ whole genome shotgun (WGS) entry which is preliminary data.</text>
</comment>
<proteinExistence type="predicted"/>
<dbReference type="AlphaFoldDB" id="A0A6N4QZL5"/>
<dbReference type="Proteomes" id="UP000297613">
    <property type="component" value="Unassembled WGS sequence"/>
</dbReference>
<sequence length="583" mass="67546">MKAIIFSPHSYLWPHTLPEAHVVHSLRKNSIDILYVTCGELLNSWCVPMESTGENETMSAERKKEICTWCNFYKGRIDEIFRFPKIELIDFFTPEDKARMDSILNSITSENVLDLEVDGYPIGRASLYNFFLQHKKMTQIFSVEDLPALKLHLSSSLKAFFSGARILEKFKPDSVFFYSSSYSANLVIRLQAEAKGIKCYSLFAGSNWANRLEKMHVARKDSFTHFYDRDKLWRTKFQHLNATEDSLLGAEKFIKIMLSGESVFLYGGKSSSKSPSEIRSQFGIDENAKVVLLASSSYDEVNSANLIGALPPSNKSLFADQKEWIKETIDYFRKLPEVFLVIRVHPRELPNQRDNVLSPHYNSLMEILKDLPNNVKVNLPKDNVSFNDWLEVTDLGLISWSSAGRDLAAWGIPFISYLDQYSFYPRDQLGYVPETKVDYFNGIKQLLTEGWSSHRLIQTYRWLAYEMNDGVFDLSDIVDSKLEYKESILMRIIKRVLRKLNFEKSIWLFVPSMKQSKLVAERIRTGKSVEDVLEKTRKRLKSKEELALIKKILRSVANQKFGENWQSNRISSLRDKIFMFLNE</sequence>